<accession>A0A7S9H1R8</accession>
<dbReference type="Proteomes" id="UP000594621">
    <property type="component" value="Chromosome"/>
</dbReference>
<keyword evidence="2 3" id="KW-0732">Signal</keyword>
<dbReference type="Gene3D" id="3.40.50.2300">
    <property type="match status" value="2"/>
</dbReference>
<dbReference type="InterPro" id="IPR028081">
    <property type="entry name" value="Leu-bd"/>
</dbReference>
<evidence type="ECO:0000313" key="5">
    <source>
        <dbReference type="EMBL" id="QPF93055.1"/>
    </source>
</evidence>
<comment type="similarity">
    <text evidence="1">Belongs to the leucine-binding protein family.</text>
</comment>
<evidence type="ECO:0000256" key="2">
    <source>
        <dbReference type="ARBA" id="ARBA00022729"/>
    </source>
</evidence>
<keyword evidence="6" id="KW-1185">Reference proteome</keyword>
<dbReference type="AlphaFoldDB" id="A0A7S9H1R8"/>
<dbReference type="PANTHER" id="PTHR47235:SF1">
    <property type="entry name" value="BLR6548 PROTEIN"/>
    <property type="match status" value="1"/>
</dbReference>
<evidence type="ECO:0000256" key="3">
    <source>
        <dbReference type="SAM" id="SignalP"/>
    </source>
</evidence>
<feature type="chain" id="PRO_5032775869" evidence="3">
    <location>
        <begin position="22"/>
        <end position="399"/>
    </location>
</feature>
<evidence type="ECO:0000256" key="1">
    <source>
        <dbReference type="ARBA" id="ARBA00010062"/>
    </source>
</evidence>
<feature type="domain" description="Leucine-binding protein" evidence="4">
    <location>
        <begin position="31"/>
        <end position="383"/>
    </location>
</feature>
<proteinExistence type="inferred from homology"/>
<reference evidence="5 6" key="1">
    <citation type="submission" date="2020-09" db="EMBL/GenBank/DDBJ databases">
        <title>Complete genomes of bradyrhizobia occurring on native shrubby legumes in Australia.</title>
        <authorList>
            <person name="Lafay B."/>
        </authorList>
    </citation>
    <scope>NUCLEOTIDE SEQUENCE [LARGE SCALE GENOMIC DNA]</scope>
    <source>
        <strain evidence="5 6">BDV5040</strain>
    </source>
</reference>
<gene>
    <name evidence="5" type="ORF">IC761_07230</name>
</gene>
<dbReference type="RefSeq" id="WP_195802574.1">
    <property type="nucleotide sequence ID" value="NZ_CP061379.1"/>
</dbReference>
<protein>
    <submittedName>
        <fullName evidence="5">ABC transporter substrate-binding protein</fullName>
    </submittedName>
</protein>
<evidence type="ECO:0000313" key="6">
    <source>
        <dbReference type="Proteomes" id="UP000594621"/>
    </source>
</evidence>
<name>A0A7S9H1R8_9BRAD</name>
<evidence type="ECO:0000259" key="4">
    <source>
        <dbReference type="Pfam" id="PF13458"/>
    </source>
</evidence>
<dbReference type="KEGG" id="bcou:IC761_07230"/>
<dbReference type="EMBL" id="CP061379">
    <property type="protein sequence ID" value="QPF93055.1"/>
    <property type="molecule type" value="Genomic_DNA"/>
</dbReference>
<feature type="signal peptide" evidence="3">
    <location>
        <begin position="1"/>
        <end position="21"/>
    </location>
</feature>
<dbReference type="SUPFAM" id="SSF53822">
    <property type="entry name" value="Periplasmic binding protein-like I"/>
    <property type="match status" value="1"/>
</dbReference>
<organism evidence="5 6">
    <name type="scientific">Bradyrhizobium commune</name>
    <dbReference type="NCBI Taxonomy" id="83627"/>
    <lineage>
        <taxon>Bacteria</taxon>
        <taxon>Pseudomonadati</taxon>
        <taxon>Pseudomonadota</taxon>
        <taxon>Alphaproteobacteria</taxon>
        <taxon>Hyphomicrobiales</taxon>
        <taxon>Nitrobacteraceae</taxon>
        <taxon>Bradyrhizobium</taxon>
    </lineage>
</organism>
<dbReference type="PANTHER" id="PTHR47235">
    <property type="entry name" value="BLR6548 PROTEIN"/>
    <property type="match status" value="1"/>
</dbReference>
<dbReference type="CDD" id="cd06343">
    <property type="entry name" value="PBP1_ABC_ligand_binding-like"/>
    <property type="match status" value="1"/>
</dbReference>
<sequence>MFRGIRLACALLMAASAPCWAGDTPGVTATTIKIGGIFPLSGPASSIGQVGRGVQAYVQSINDRGGINGRKIDYVMLDDAYSPPKAFEHARRLVESDEIAFMFSQLGTAGNSAVAKYLAAKRVPTIAIVTGASKFSSVKDYPLTTTGLVSYDTEGKIYAKYLMRALPSAKYAILFQNDDLGRDYVNAFKAALGADFDKRVVTASYEVTEPTVDSQVVSLKSSGAQALFVAGTPKFAAQAIRRAAETGWKATVLINFPSSSVAGTLKPAGLENSIGVIVGTPNKDPNDQKWADDEGIKTYRAFFDQYLAGSDITNTSYLTGYQQGMLLEQILKQCGDDVSRENVIKQAKSLKNVTLSTALPGIRINTSEANNMIWTQLQLQRWTGSRWEPFGDILDASSE</sequence>
<dbReference type="Pfam" id="PF13458">
    <property type="entry name" value="Peripla_BP_6"/>
    <property type="match status" value="1"/>
</dbReference>
<dbReference type="InterPro" id="IPR028082">
    <property type="entry name" value="Peripla_BP_I"/>
</dbReference>